<evidence type="ECO:0000313" key="2">
    <source>
        <dbReference type="EMBL" id="OYQ31698.1"/>
    </source>
</evidence>
<reference evidence="2 3" key="1">
    <citation type="submission" date="2017-07" db="EMBL/GenBank/DDBJ databases">
        <title>Niveispirillum cyanobacteriorum sp. nov., isolated from cyanobacterial aggregates in a eutrophic lake.</title>
        <authorList>
            <person name="Cai H."/>
        </authorList>
    </citation>
    <scope>NUCLEOTIDE SEQUENCE [LARGE SCALE GENOMIC DNA]</scope>
    <source>
        <strain evidence="3">TH1-14</strain>
    </source>
</reference>
<keyword evidence="1" id="KW-0472">Membrane</keyword>
<evidence type="ECO:0000313" key="3">
    <source>
        <dbReference type="Proteomes" id="UP000216998"/>
    </source>
</evidence>
<dbReference type="Proteomes" id="UP000216998">
    <property type="component" value="Unassembled WGS sequence"/>
</dbReference>
<feature type="transmembrane region" description="Helical" evidence="1">
    <location>
        <begin position="219"/>
        <end position="246"/>
    </location>
</feature>
<comment type="caution">
    <text evidence="2">The sequence shown here is derived from an EMBL/GenBank/DDBJ whole genome shotgun (WGS) entry which is preliminary data.</text>
</comment>
<dbReference type="AlphaFoldDB" id="A0A255YR53"/>
<feature type="transmembrane region" description="Helical" evidence="1">
    <location>
        <begin position="74"/>
        <end position="95"/>
    </location>
</feature>
<dbReference type="EMBL" id="NOXU01000032">
    <property type="protein sequence ID" value="OYQ31698.1"/>
    <property type="molecule type" value="Genomic_DNA"/>
</dbReference>
<keyword evidence="1" id="KW-1133">Transmembrane helix</keyword>
<organism evidence="2 3">
    <name type="scientific">Niveispirillum lacus</name>
    <dbReference type="NCBI Taxonomy" id="1981099"/>
    <lineage>
        <taxon>Bacteria</taxon>
        <taxon>Pseudomonadati</taxon>
        <taxon>Pseudomonadota</taxon>
        <taxon>Alphaproteobacteria</taxon>
        <taxon>Rhodospirillales</taxon>
        <taxon>Azospirillaceae</taxon>
        <taxon>Niveispirillum</taxon>
    </lineage>
</organism>
<feature type="transmembrane region" description="Helical" evidence="1">
    <location>
        <begin position="48"/>
        <end position="68"/>
    </location>
</feature>
<name>A0A255YR53_9PROT</name>
<dbReference type="InterPro" id="IPR018692">
    <property type="entry name" value="DUF2189"/>
</dbReference>
<dbReference type="Pfam" id="PF09955">
    <property type="entry name" value="DUF2189"/>
    <property type="match status" value="1"/>
</dbReference>
<evidence type="ECO:0000256" key="1">
    <source>
        <dbReference type="SAM" id="Phobius"/>
    </source>
</evidence>
<feature type="transmembrane region" description="Helical" evidence="1">
    <location>
        <begin position="122"/>
        <end position="147"/>
    </location>
</feature>
<keyword evidence="1" id="KW-0812">Transmembrane</keyword>
<protein>
    <recommendedName>
        <fullName evidence="4">DUF2189 domain-containing protein</fullName>
    </recommendedName>
</protein>
<gene>
    <name evidence="2" type="ORF">CHU95_21420</name>
</gene>
<evidence type="ECO:0008006" key="4">
    <source>
        <dbReference type="Google" id="ProtNLM"/>
    </source>
</evidence>
<feature type="transmembrane region" description="Helical" evidence="1">
    <location>
        <begin position="167"/>
        <end position="198"/>
    </location>
</feature>
<accession>A0A255YR53</accession>
<dbReference type="RefSeq" id="WP_094458379.1">
    <property type="nucleotide sequence ID" value="NZ_NOXU01000032.1"/>
</dbReference>
<sequence>MTIDQQDDVGPVPVFSGPVPHIRHVAVDRPWHWLQLGMADLGAAWRVSLTYGALIAAFSLALTLLVAGSGHVMLMLPLTAGFTLVAPLIAVGLYATSRDIAAGRAPDLGRALRAWQVNPLQVGFLGVLLLLLHLFWVRVATLMYALFFSELSPTLDTLVTTLFQSGASLPFLIVGTAVGAGFAAVAFAVSVVSIPMLLDRRTNAFTAMATSIMAVRVNLPAMALWAFIIVFLTMVGIATLFVGLVFTLPLIGHASWHAYKDLVTEQ</sequence>
<keyword evidence="3" id="KW-1185">Reference proteome</keyword>
<proteinExistence type="predicted"/>
<dbReference type="OrthoDB" id="9809543at2"/>